<dbReference type="GO" id="GO:0012505">
    <property type="term" value="C:endomembrane system"/>
    <property type="evidence" value="ECO:0007669"/>
    <property type="project" value="TreeGrafter"/>
</dbReference>
<feature type="chain" id="PRO_5030789440" description="Cytochrome b5 heme-binding domain-containing protein" evidence="3">
    <location>
        <begin position="22"/>
        <end position="178"/>
    </location>
</feature>
<dbReference type="EMBL" id="HBGE01035594">
    <property type="protein sequence ID" value="CAD9129892.1"/>
    <property type="molecule type" value="Transcribed_RNA"/>
</dbReference>
<dbReference type="InterPro" id="IPR050577">
    <property type="entry name" value="MAPR/NEUFC/NENF-like"/>
</dbReference>
<dbReference type="Gene3D" id="3.10.120.10">
    <property type="entry name" value="Cytochrome b5-like heme/steroid binding domain"/>
    <property type="match status" value="1"/>
</dbReference>
<feature type="signal peptide" evidence="3">
    <location>
        <begin position="1"/>
        <end position="21"/>
    </location>
</feature>
<dbReference type="InterPro" id="IPR001199">
    <property type="entry name" value="Cyt_B5-like_heme/steroid-bd"/>
</dbReference>
<comment type="similarity">
    <text evidence="1">Belongs to the cytochrome b5 family. MAPR subfamily.</text>
</comment>
<gene>
    <name evidence="5" type="ORF">ACAT0790_LOCUS21621</name>
</gene>
<evidence type="ECO:0000256" key="2">
    <source>
        <dbReference type="SAM" id="MobiDB-lite"/>
    </source>
</evidence>
<evidence type="ECO:0000256" key="1">
    <source>
        <dbReference type="ARBA" id="ARBA00038357"/>
    </source>
</evidence>
<protein>
    <recommendedName>
        <fullName evidence="4">Cytochrome b5 heme-binding domain-containing protein</fullName>
    </recommendedName>
</protein>
<evidence type="ECO:0000313" key="5">
    <source>
        <dbReference type="EMBL" id="CAD9129892.1"/>
    </source>
</evidence>
<dbReference type="SMART" id="SM01117">
    <property type="entry name" value="Cyt-b5"/>
    <property type="match status" value="1"/>
</dbReference>
<dbReference type="PANTHER" id="PTHR10281:SF76">
    <property type="entry name" value="CALCUTTA CUP-RELATED"/>
    <property type="match status" value="1"/>
</dbReference>
<feature type="domain" description="Cytochrome b5 heme-binding" evidence="4">
    <location>
        <begin position="39"/>
        <end position="137"/>
    </location>
</feature>
<dbReference type="InterPro" id="IPR036400">
    <property type="entry name" value="Cyt_B5-like_heme/steroid_sf"/>
</dbReference>
<sequence length="178" mass="19187">MYRATALLGLVLHCIATCGGADPGQLDWPACAADAACIFTTESLRSFVGEDKGGDILLSVVSYVFNVTSAPQYYSKRIGSYAPLAGTDASRSLGTMSMEDEDVSSQTLVDFTDEQWEELFGWIDKFQEKYPLVGRLSGWDPGVTIDEINHRGGFSLKPLPPPPSEAAHGHQRGGGLEL</sequence>
<organism evidence="5">
    <name type="scientific">Alexandrium catenella</name>
    <name type="common">Red tide dinoflagellate</name>
    <name type="synonym">Gonyaulax catenella</name>
    <dbReference type="NCBI Taxonomy" id="2925"/>
    <lineage>
        <taxon>Eukaryota</taxon>
        <taxon>Sar</taxon>
        <taxon>Alveolata</taxon>
        <taxon>Dinophyceae</taxon>
        <taxon>Gonyaulacales</taxon>
        <taxon>Pyrocystaceae</taxon>
        <taxon>Alexandrium</taxon>
    </lineage>
</organism>
<dbReference type="GO" id="GO:0016020">
    <property type="term" value="C:membrane"/>
    <property type="evidence" value="ECO:0007669"/>
    <property type="project" value="TreeGrafter"/>
</dbReference>
<dbReference type="SUPFAM" id="SSF55856">
    <property type="entry name" value="Cytochrome b5-like heme/steroid binding domain"/>
    <property type="match status" value="1"/>
</dbReference>
<keyword evidence="3" id="KW-0732">Signal</keyword>
<accession>A0A7S1QAR9</accession>
<reference evidence="5" key="1">
    <citation type="submission" date="2021-01" db="EMBL/GenBank/DDBJ databases">
        <authorList>
            <person name="Corre E."/>
            <person name="Pelletier E."/>
            <person name="Niang G."/>
            <person name="Scheremetjew M."/>
            <person name="Finn R."/>
            <person name="Kale V."/>
            <person name="Holt S."/>
            <person name="Cochrane G."/>
            <person name="Meng A."/>
            <person name="Brown T."/>
            <person name="Cohen L."/>
        </authorList>
    </citation>
    <scope>NUCLEOTIDE SEQUENCE</scope>
    <source>
        <strain evidence="5">OF101</strain>
    </source>
</reference>
<proteinExistence type="inferred from homology"/>
<feature type="region of interest" description="Disordered" evidence="2">
    <location>
        <begin position="153"/>
        <end position="178"/>
    </location>
</feature>
<name>A0A7S1QAR9_ALECA</name>
<evidence type="ECO:0000259" key="4">
    <source>
        <dbReference type="SMART" id="SM01117"/>
    </source>
</evidence>
<evidence type="ECO:0000256" key="3">
    <source>
        <dbReference type="SAM" id="SignalP"/>
    </source>
</evidence>
<dbReference type="AlphaFoldDB" id="A0A7S1QAR9"/>
<dbReference type="PANTHER" id="PTHR10281">
    <property type="entry name" value="MEMBRANE-ASSOCIATED PROGESTERONE RECEPTOR COMPONENT-RELATED"/>
    <property type="match status" value="1"/>
</dbReference>